<dbReference type="RefSeq" id="WP_088031375.1">
    <property type="nucleotide sequence ID" value="NZ_NFDG01000051.1"/>
</dbReference>
<reference evidence="2 3" key="1">
    <citation type="submission" date="2016-10" db="EMBL/GenBank/DDBJ databases">
        <title>Comparative genomics of Bacillus thuringiensis reveals a path to pathogens against multiple invertebrate hosts.</title>
        <authorList>
            <person name="Zheng J."/>
            <person name="Gao Q."/>
            <person name="Liu H."/>
            <person name="Peng D."/>
            <person name="Ruan L."/>
            <person name="Sun M."/>
        </authorList>
    </citation>
    <scope>NUCLEOTIDE SEQUENCE [LARGE SCALE GENOMIC DNA]</scope>
    <source>
        <strain evidence="2">BGSC 4BM1</strain>
    </source>
</reference>
<proteinExistence type="predicted"/>
<dbReference type="EMBL" id="NFDG01000051">
    <property type="protein sequence ID" value="OTY24838.1"/>
    <property type="molecule type" value="Genomic_DNA"/>
</dbReference>
<organism evidence="2 3">
    <name type="scientific">Bacillus thuringiensis serovar navarrensis</name>
    <dbReference type="NCBI Taxonomy" id="339658"/>
    <lineage>
        <taxon>Bacteria</taxon>
        <taxon>Bacillati</taxon>
        <taxon>Bacillota</taxon>
        <taxon>Bacilli</taxon>
        <taxon>Bacillales</taxon>
        <taxon>Bacillaceae</taxon>
        <taxon>Bacillus</taxon>
        <taxon>Bacillus cereus group</taxon>
    </lineage>
</organism>
<feature type="transmembrane region" description="Helical" evidence="1">
    <location>
        <begin position="109"/>
        <end position="128"/>
    </location>
</feature>
<keyword evidence="1" id="KW-0812">Transmembrane</keyword>
<evidence type="ECO:0000313" key="2">
    <source>
        <dbReference type="EMBL" id="OTY24838.1"/>
    </source>
</evidence>
<accession>A0A243AJN5</accession>
<evidence type="ECO:0008006" key="4">
    <source>
        <dbReference type="Google" id="ProtNLM"/>
    </source>
</evidence>
<feature type="transmembrane region" description="Helical" evidence="1">
    <location>
        <begin position="49"/>
        <end position="69"/>
    </location>
</feature>
<evidence type="ECO:0000313" key="3">
    <source>
        <dbReference type="Proteomes" id="UP000194860"/>
    </source>
</evidence>
<feature type="transmembrane region" description="Helical" evidence="1">
    <location>
        <begin position="81"/>
        <end position="103"/>
    </location>
</feature>
<comment type="caution">
    <text evidence="2">The sequence shown here is derived from an EMBL/GenBank/DDBJ whole genome shotgun (WGS) entry which is preliminary data.</text>
</comment>
<feature type="transmembrane region" description="Helical" evidence="1">
    <location>
        <begin position="20"/>
        <end position="37"/>
    </location>
</feature>
<sequence>MKKIQDERLILQNLNNIKIIYIVQTLSIIGILGYDLITKGFDGMKENPLWYLLLLTAIISAYLSMNISTDEEKEIKSPKKQLFISLFVVSVISLTIGSIIVIKNSILDGLIVGFVLFVSSLIPVIYVYKLRIKKNDD</sequence>
<dbReference type="AlphaFoldDB" id="A0A243AJN5"/>
<evidence type="ECO:0000256" key="1">
    <source>
        <dbReference type="SAM" id="Phobius"/>
    </source>
</evidence>
<protein>
    <recommendedName>
        <fullName evidence="4">Branched-chain amino acid ABC transporter substrate-binding protein</fullName>
    </recommendedName>
</protein>
<keyword evidence="1" id="KW-0472">Membrane</keyword>
<keyword evidence="1" id="KW-1133">Transmembrane helix</keyword>
<gene>
    <name evidence="2" type="ORF">BK732_07325</name>
</gene>
<name>A0A243AJN5_BACTU</name>
<dbReference type="Proteomes" id="UP000194860">
    <property type="component" value="Unassembled WGS sequence"/>
</dbReference>